<gene>
    <name evidence="2" type="ORF">K444DRAFT_542689</name>
</gene>
<dbReference type="SUPFAM" id="SSF82199">
    <property type="entry name" value="SET domain"/>
    <property type="match status" value="1"/>
</dbReference>
<dbReference type="InterPro" id="IPR046341">
    <property type="entry name" value="SET_dom_sf"/>
</dbReference>
<reference evidence="2 3" key="1">
    <citation type="submission" date="2016-04" db="EMBL/GenBank/DDBJ databases">
        <title>A degradative enzymes factory behind the ericoid mycorrhizal symbiosis.</title>
        <authorList>
            <consortium name="DOE Joint Genome Institute"/>
            <person name="Martino E."/>
            <person name="Morin E."/>
            <person name="Grelet G."/>
            <person name="Kuo A."/>
            <person name="Kohler A."/>
            <person name="Daghino S."/>
            <person name="Barry K."/>
            <person name="Choi C."/>
            <person name="Cichocki N."/>
            <person name="Clum A."/>
            <person name="Copeland A."/>
            <person name="Hainaut M."/>
            <person name="Haridas S."/>
            <person name="Labutti K."/>
            <person name="Lindquist E."/>
            <person name="Lipzen A."/>
            <person name="Khouja H.-R."/>
            <person name="Murat C."/>
            <person name="Ohm R."/>
            <person name="Olson A."/>
            <person name="Spatafora J."/>
            <person name="Veneault-Fourrey C."/>
            <person name="Henrissat B."/>
            <person name="Grigoriev I."/>
            <person name="Martin F."/>
            <person name="Perotto S."/>
        </authorList>
    </citation>
    <scope>NUCLEOTIDE SEQUENCE [LARGE SCALE GENOMIC DNA]</scope>
    <source>
        <strain evidence="2 3">E</strain>
    </source>
</reference>
<dbReference type="InterPro" id="IPR001214">
    <property type="entry name" value="SET_dom"/>
</dbReference>
<organism evidence="2 3">
    <name type="scientific">Hyaloscypha bicolor E</name>
    <dbReference type="NCBI Taxonomy" id="1095630"/>
    <lineage>
        <taxon>Eukaryota</taxon>
        <taxon>Fungi</taxon>
        <taxon>Dikarya</taxon>
        <taxon>Ascomycota</taxon>
        <taxon>Pezizomycotina</taxon>
        <taxon>Leotiomycetes</taxon>
        <taxon>Helotiales</taxon>
        <taxon>Hyaloscyphaceae</taxon>
        <taxon>Hyaloscypha</taxon>
        <taxon>Hyaloscypha bicolor</taxon>
    </lineage>
</organism>
<evidence type="ECO:0000313" key="2">
    <source>
        <dbReference type="EMBL" id="PMD52788.1"/>
    </source>
</evidence>
<dbReference type="PANTHER" id="PTHR12197:SF251">
    <property type="entry name" value="EG:BACR7C10.4 PROTEIN"/>
    <property type="match status" value="1"/>
</dbReference>
<dbReference type="GeneID" id="36583977"/>
<evidence type="ECO:0000313" key="3">
    <source>
        <dbReference type="Proteomes" id="UP000235371"/>
    </source>
</evidence>
<evidence type="ECO:0000259" key="1">
    <source>
        <dbReference type="PROSITE" id="PS50280"/>
    </source>
</evidence>
<accession>A0A2J6SPS5</accession>
<dbReference type="Gene3D" id="2.170.270.10">
    <property type="entry name" value="SET domain"/>
    <property type="match status" value="1"/>
</dbReference>
<dbReference type="InterPro" id="IPR050869">
    <property type="entry name" value="H3K4_H4K5_MeTrfase"/>
</dbReference>
<dbReference type="Proteomes" id="UP000235371">
    <property type="component" value="Unassembled WGS sequence"/>
</dbReference>
<dbReference type="InParanoid" id="A0A2J6SPS5"/>
<dbReference type="PROSITE" id="PS50280">
    <property type="entry name" value="SET"/>
    <property type="match status" value="1"/>
</dbReference>
<protein>
    <recommendedName>
        <fullName evidence="1">SET domain-containing protein</fullName>
    </recommendedName>
</protein>
<dbReference type="Pfam" id="PF00856">
    <property type="entry name" value="SET"/>
    <property type="match status" value="1"/>
</dbReference>
<sequence length="623" mass="68991">MVRVLVPSVDNISQALENSEKGIQIEWIGTSTFFLEHNIELQGAGHLDSLIAFRKALIHDLLISPYDPSLLIDLSAVESKLGFTDTGAANAHKALVLTEAALNVNTFLQHPRDLGTLVYEAISKRLGTESPVVIADEITSLNLQTYRELVNGLLGCADFWDGLVQAKAGLNRFPRDAELLEMRGDLKTAFLARHKGLREVLGNEKDIVASTRTGKIYQKQYPWMDQSLCIRTPDLLRHVNAGLAGNGTCQVEPVVFGSSSQLPKLPTKENEDVGPLGLFAARDIKLDEKIMVDQCVTGISDVSPTRLKHCEACHGALVAPYMHPTRIIRPTCCKTAAFCSIACHDTALAGYHKLMCKKSFDWLFESQGLMGKEGCGTRWRPILFLRVVAIVLAEARERAKKGELAIHPLQYPLIARMAANYSPADKVQPGVSHDWQYFENVVAPTRILMQLGINVFTDSHWTPEVIQTIFWRIENNANMGKTNLTGKQIVMVNLNPNYLFFNHSCEPNVSWHGAVPSGDVSIDWLKGMNGEILSPGCSAVWCTAARDIRKGEELKISYIGNPLGSKGDGEGSEGEGEADEGRHTKRAWLEKWFDRGCGCRICEKENMETDRLEAVEAEREKAL</sequence>
<proteinExistence type="predicted"/>
<dbReference type="STRING" id="1095630.A0A2J6SPS5"/>
<keyword evidence="3" id="KW-1185">Reference proteome</keyword>
<dbReference type="RefSeq" id="XP_024729692.1">
    <property type="nucleotide sequence ID" value="XM_024875898.1"/>
</dbReference>
<dbReference type="OrthoDB" id="438641at2759"/>
<dbReference type="AlphaFoldDB" id="A0A2J6SPS5"/>
<dbReference type="GO" id="GO:0005634">
    <property type="term" value="C:nucleus"/>
    <property type="evidence" value="ECO:0007669"/>
    <property type="project" value="TreeGrafter"/>
</dbReference>
<dbReference type="EMBL" id="KZ613895">
    <property type="protein sequence ID" value="PMD52788.1"/>
    <property type="molecule type" value="Genomic_DNA"/>
</dbReference>
<feature type="domain" description="SET" evidence="1">
    <location>
        <begin position="252"/>
        <end position="559"/>
    </location>
</feature>
<dbReference type="PANTHER" id="PTHR12197">
    <property type="entry name" value="HISTONE-LYSINE N-METHYLTRANSFERASE SMYD"/>
    <property type="match status" value="1"/>
</dbReference>
<name>A0A2J6SPS5_9HELO</name>